<evidence type="ECO:0000256" key="1">
    <source>
        <dbReference type="ARBA" id="ARBA00001933"/>
    </source>
</evidence>
<dbReference type="GO" id="GO:0016765">
    <property type="term" value="F:transferase activity, transferring alkyl or aryl (other than methyl) groups"/>
    <property type="evidence" value="ECO:0007669"/>
    <property type="project" value="UniProtKB-ARBA"/>
</dbReference>
<comment type="cofactor">
    <cofactor evidence="1">
        <name>pyridoxal 5'-phosphate</name>
        <dbReference type="ChEBI" id="CHEBI:597326"/>
    </cofactor>
</comment>
<proteinExistence type="inferred from homology"/>
<gene>
    <name evidence="5" type="ordered locus">Ctha_0051</name>
</gene>
<dbReference type="AlphaFoldDB" id="B3QSD1"/>
<dbReference type="Pfam" id="PF00291">
    <property type="entry name" value="PALP"/>
    <property type="match status" value="1"/>
</dbReference>
<dbReference type="OrthoDB" id="9808024at2"/>
<protein>
    <submittedName>
        <fullName evidence="5">Cysteine synthase</fullName>
    </submittedName>
</protein>
<keyword evidence="3" id="KW-0663">Pyridoxal phosphate</keyword>
<dbReference type="RefSeq" id="WP_012498606.1">
    <property type="nucleotide sequence ID" value="NC_011026.1"/>
</dbReference>
<dbReference type="HOGENOM" id="CLU_021018_1_0_10"/>
<dbReference type="PROSITE" id="PS00901">
    <property type="entry name" value="CYS_SYNTHASE"/>
    <property type="match status" value="1"/>
</dbReference>
<dbReference type="InterPro" id="IPR001926">
    <property type="entry name" value="TrpB-like_PALP"/>
</dbReference>
<keyword evidence="6" id="KW-1185">Reference proteome</keyword>
<dbReference type="Proteomes" id="UP000001208">
    <property type="component" value="Chromosome"/>
</dbReference>
<dbReference type="EMBL" id="CP001100">
    <property type="protein sequence ID" value="ACF12522.1"/>
    <property type="molecule type" value="Genomic_DNA"/>
</dbReference>
<evidence type="ECO:0000313" key="6">
    <source>
        <dbReference type="Proteomes" id="UP000001208"/>
    </source>
</evidence>
<evidence type="ECO:0000313" key="5">
    <source>
        <dbReference type="EMBL" id="ACF12522.1"/>
    </source>
</evidence>
<organism evidence="5 6">
    <name type="scientific">Chloroherpeton thalassium (strain ATCC 35110 / GB-78)</name>
    <dbReference type="NCBI Taxonomy" id="517418"/>
    <lineage>
        <taxon>Bacteria</taxon>
        <taxon>Pseudomonadati</taxon>
        <taxon>Chlorobiota</taxon>
        <taxon>Chlorobiia</taxon>
        <taxon>Chlorobiales</taxon>
        <taxon>Chloroherpetonaceae</taxon>
        <taxon>Chloroherpeton</taxon>
    </lineage>
</organism>
<dbReference type="PANTHER" id="PTHR10314">
    <property type="entry name" value="CYSTATHIONINE BETA-SYNTHASE"/>
    <property type="match status" value="1"/>
</dbReference>
<dbReference type="GO" id="GO:0006535">
    <property type="term" value="P:cysteine biosynthetic process from serine"/>
    <property type="evidence" value="ECO:0007669"/>
    <property type="project" value="InterPro"/>
</dbReference>
<sequence length="314" mass="34459">MLVTHQAVVEKHIFSLIGNTPLIRIKKLAREWGINDNVEVYGKAEWMNPGGSVKDRAALNIIETAEARGDLTHDKILLDATSGNTGIAYAMICAVKGYRVTLCLPESASKERKEILQAYGATLVETPASESSDGAILKAIEMYKNNPDLYYYADQYSNDANWQAHYHSTGIEIYEQTHGKITHFVTAIGTSGTFVGTTRRLKTYNPDIKCIAAQPDVAVHGIEGIKHLESAMVPKIYDPALSDRLLEISTETAYEYARKLARVEGLLVGISAAANLFATLTIAKEVSDSGKNGVIVTVLCDNGMKYLSEPFWIQ</sequence>
<dbReference type="FunFam" id="3.40.50.1100:FF:000003">
    <property type="entry name" value="Cystathionine beta-synthase"/>
    <property type="match status" value="1"/>
</dbReference>
<evidence type="ECO:0000256" key="2">
    <source>
        <dbReference type="ARBA" id="ARBA00007103"/>
    </source>
</evidence>
<dbReference type="KEGG" id="cts:Ctha_0051"/>
<dbReference type="Gene3D" id="3.40.50.1100">
    <property type="match status" value="2"/>
</dbReference>
<dbReference type="STRING" id="517418.Ctha_0051"/>
<evidence type="ECO:0000256" key="3">
    <source>
        <dbReference type="ARBA" id="ARBA00022898"/>
    </source>
</evidence>
<dbReference type="InterPro" id="IPR050214">
    <property type="entry name" value="Cys_Synth/Cystath_Beta-Synth"/>
</dbReference>
<accession>B3QSD1</accession>
<dbReference type="CDD" id="cd01561">
    <property type="entry name" value="CBS_like"/>
    <property type="match status" value="1"/>
</dbReference>
<reference evidence="5 6" key="1">
    <citation type="submission" date="2008-06" db="EMBL/GenBank/DDBJ databases">
        <title>Complete sequence of Chloroherpeton thalassium ATCC 35110.</title>
        <authorList>
            <consortium name="US DOE Joint Genome Institute"/>
            <person name="Lucas S."/>
            <person name="Copeland A."/>
            <person name="Lapidus A."/>
            <person name="Glavina del Rio T."/>
            <person name="Dalin E."/>
            <person name="Tice H."/>
            <person name="Bruce D."/>
            <person name="Goodwin L."/>
            <person name="Pitluck S."/>
            <person name="Schmutz J."/>
            <person name="Larimer F."/>
            <person name="Land M."/>
            <person name="Hauser L."/>
            <person name="Kyrpides N."/>
            <person name="Mikhailova N."/>
            <person name="Liu Z."/>
            <person name="Li T."/>
            <person name="Zhao F."/>
            <person name="Overmann J."/>
            <person name="Bryant D.A."/>
            <person name="Richardson P."/>
        </authorList>
    </citation>
    <scope>NUCLEOTIDE SEQUENCE [LARGE SCALE GENOMIC DNA]</scope>
    <source>
        <strain evidence="6">ATCC 35110 / GB-78</strain>
    </source>
</reference>
<dbReference type="InterPro" id="IPR001216">
    <property type="entry name" value="P-phosphate_BS"/>
</dbReference>
<dbReference type="InterPro" id="IPR036052">
    <property type="entry name" value="TrpB-like_PALP_sf"/>
</dbReference>
<name>B3QSD1_CHLT3</name>
<dbReference type="SUPFAM" id="SSF53686">
    <property type="entry name" value="Tryptophan synthase beta subunit-like PLP-dependent enzymes"/>
    <property type="match status" value="1"/>
</dbReference>
<comment type="similarity">
    <text evidence="2">Belongs to the cysteine synthase/cystathionine beta-synthase family.</text>
</comment>
<evidence type="ECO:0000259" key="4">
    <source>
        <dbReference type="Pfam" id="PF00291"/>
    </source>
</evidence>
<feature type="domain" description="Tryptophan synthase beta chain-like PALP" evidence="4">
    <location>
        <begin position="14"/>
        <end position="301"/>
    </location>
</feature>
<dbReference type="eggNOG" id="COG0031">
    <property type="taxonomic scope" value="Bacteria"/>
</dbReference>